<evidence type="ECO:0000313" key="1">
    <source>
        <dbReference type="EMBL" id="AXI99753.1"/>
    </source>
</evidence>
<gene>
    <name evidence="1" type="ORF">CYPRO_0468</name>
</gene>
<dbReference type="Proteomes" id="UP000254808">
    <property type="component" value="Chromosome"/>
</dbReference>
<organism evidence="1 2">
    <name type="scientific">Cyclonatronum proteinivorum</name>
    <dbReference type="NCBI Taxonomy" id="1457365"/>
    <lineage>
        <taxon>Bacteria</taxon>
        <taxon>Pseudomonadati</taxon>
        <taxon>Balneolota</taxon>
        <taxon>Balneolia</taxon>
        <taxon>Balneolales</taxon>
        <taxon>Cyclonatronaceae</taxon>
        <taxon>Cyclonatronum</taxon>
    </lineage>
</organism>
<dbReference type="KEGG" id="cprv:CYPRO_0468"/>
<dbReference type="AlphaFoldDB" id="A0A345UH02"/>
<keyword evidence="2" id="KW-1185">Reference proteome</keyword>
<dbReference type="EMBL" id="CP027806">
    <property type="protein sequence ID" value="AXI99753.1"/>
    <property type="molecule type" value="Genomic_DNA"/>
</dbReference>
<proteinExistence type="predicted"/>
<reference evidence="1 2" key="1">
    <citation type="submission" date="2018-03" db="EMBL/GenBank/DDBJ databases">
        <title>Phenotypic and genomic properties of Cyclonatronum proteinivorum gen. nov., sp. nov., a haloalkaliphilic bacteroidete from soda lakes possessing Na+-translocating rhodopsin.</title>
        <authorList>
            <person name="Toshchakov S.V."/>
            <person name="Korzhenkov A."/>
            <person name="Samarov N.I."/>
            <person name="Kublanov I.V."/>
            <person name="Muntyan M.S."/>
            <person name="Sorokin D.Y."/>
        </authorList>
    </citation>
    <scope>NUCLEOTIDE SEQUENCE [LARGE SCALE GENOMIC DNA]</scope>
    <source>
        <strain evidence="1 2">Omega</strain>
    </source>
</reference>
<protein>
    <submittedName>
        <fullName evidence="1">Uncharacterized protein</fullName>
    </submittedName>
</protein>
<accession>A0A345UH02</accession>
<evidence type="ECO:0000313" key="2">
    <source>
        <dbReference type="Proteomes" id="UP000254808"/>
    </source>
</evidence>
<name>A0A345UH02_9BACT</name>
<sequence>MTFNTVHPGKAHAGAQKCPDATGLIRDLPASPCDHAGSWATNGDPGFCEPAFQAGYPPHPKPVIPERPTLKPKNAPMLLALSGICQLRPATMPVAGPPMVTRDFVNRHSKPAIALRQFRLGRSRIMLPRHSCRLSRPVPQHFRDDGVG</sequence>